<accession>A0ABM9BU47</accession>
<protein>
    <recommendedName>
        <fullName evidence="2">HTH merR-type domain-containing protein</fullName>
    </recommendedName>
</protein>
<dbReference type="InterPro" id="IPR010499">
    <property type="entry name" value="AraC_E-bd"/>
</dbReference>
<evidence type="ECO:0000313" key="3">
    <source>
        <dbReference type="EMBL" id="CAH1193430.1"/>
    </source>
</evidence>
<evidence type="ECO:0000313" key="4">
    <source>
        <dbReference type="Proteomes" id="UP000838686"/>
    </source>
</evidence>
<keyword evidence="1" id="KW-0238">DNA-binding</keyword>
<comment type="caution">
    <text evidence="3">The sequence shown here is derived from an EMBL/GenBank/DDBJ whole genome shotgun (WGS) entry which is preliminary data.</text>
</comment>
<dbReference type="InterPro" id="IPR009061">
    <property type="entry name" value="DNA-bd_dom_put_sf"/>
</dbReference>
<dbReference type="InterPro" id="IPR029442">
    <property type="entry name" value="GyrI-like"/>
</dbReference>
<dbReference type="Gene3D" id="1.10.1660.10">
    <property type="match status" value="1"/>
</dbReference>
<proteinExistence type="predicted"/>
<evidence type="ECO:0000256" key="1">
    <source>
        <dbReference type="ARBA" id="ARBA00023125"/>
    </source>
</evidence>
<sequence length="273" mass="30813">MLTVGQLARIFRVSTKTLRHYDAIGLFAPAKVGGDNLYRYYAPQQLNELKRILFLRSMKVGIGIIRELKCCGALYDDERIKRILEEQAELIRDEIARQHALLHNVEQILSDMGSAGKLDREVRIVRRTAFTVVGMEWHSSDSGGSISDLWERFELREHEVSHIVNPDISYGLGIPGKDGLFTYVAGFEVGEVEVQVPHGMVKVEVPEQSYAVFSHQGNVEGIVHTMSGIYECLLPQNGLVPVEAIDYELYDARFLGADHADTEIDLYIPIHME</sequence>
<feature type="domain" description="HTH merR-type" evidence="2">
    <location>
        <begin position="1"/>
        <end position="71"/>
    </location>
</feature>
<dbReference type="PROSITE" id="PS50937">
    <property type="entry name" value="HTH_MERR_2"/>
    <property type="match status" value="1"/>
</dbReference>
<dbReference type="EMBL" id="CAKMMF010000002">
    <property type="protein sequence ID" value="CAH1193430.1"/>
    <property type="molecule type" value="Genomic_DNA"/>
</dbReference>
<dbReference type="Proteomes" id="UP000838686">
    <property type="component" value="Unassembled WGS sequence"/>
</dbReference>
<dbReference type="Gene3D" id="3.20.80.10">
    <property type="entry name" value="Regulatory factor, effector binding domain"/>
    <property type="match status" value="1"/>
</dbReference>
<dbReference type="SMART" id="SM00871">
    <property type="entry name" value="AraC_E_bind"/>
    <property type="match status" value="1"/>
</dbReference>
<reference evidence="3" key="1">
    <citation type="submission" date="2022-01" db="EMBL/GenBank/DDBJ databases">
        <authorList>
            <person name="Criscuolo A."/>
        </authorList>
    </citation>
    <scope>NUCLEOTIDE SEQUENCE</scope>
    <source>
        <strain evidence="3">CIP111893</strain>
    </source>
</reference>
<dbReference type="RefSeq" id="WP_236338695.1">
    <property type="nucleotide sequence ID" value="NZ_CAKMMF010000002.1"/>
</dbReference>
<dbReference type="InterPro" id="IPR047057">
    <property type="entry name" value="MerR_fam"/>
</dbReference>
<dbReference type="InterPro" id="IPR011256">
    <property type="entry name" value="Reg_factor_effector_dom_sf"/>
</dbReference>
<dbReference type="SMART" id="SM00422">
    <property type="entry name" value="HTH_MERR"/>
    <property type="match status" value="1"/>
</dbReference>
<dbReference type="InterPro" id="IPR000551">
    <property type="entry name" value="MerR-type_HTH_dom"/>
</dbReference>
<dbReference type="SUPFAM" id="SSF55136">
    <property type="entry name" value="Probable bacterial effector-binding domain"/>
    <property type="match status" value="1"/>
</dbReference>
<dbReference type="PANTHER" id="PTHR30204:SF97">
    <property type="entry name" value="MERR FAMILY REGULATORY PROTEIN"/>
    <property type="match status" value="1"/>
</dbReference>
<dbReference type="Pfam" id="PF06445">
    <property type="entry name" value="GyrI-like"/>
    <property type="match status" value="1"/>
</dbReference>
<dbReference type="SUPFAM" id="SSF46955">
    <property type="entry name" value="Putative DNA-binding domain"/>
    <property type="match status" value="1"/>
</dbReference>
<dbReference type="PANTHER" id="PTHR30204">
    <property type="entry name" value="REDOX-CYCLING DRUG-SENSING TRANSCRIPTIONAL ACTIVATOR SOXR"/>
    <property type="match status" value="1"/>
</dbReference>
<name>A0ABM9BU47_9BACL</name>
<evidence type="ECO:0000259" key="2">
    <source>
        <dbReference type="PROSITE" id="PS50937"/>
    </source>
</evidence>
<dbReference type="Pfam" id="PF13411">
    <property type="entry name" value="MerR_1"/>
    <property type="match status" value="1"/>
</dbReference>
<keyword evidence="4" id="KW-1185">Reference proteome</keyword>
<organism evidence="3 4">
    <name type="scientific">Paenibacillus plantiphilus</name>
    <dbReference type="NCBI Taxonomy" id="2905650"/>
    <lineage>
        <taxon>Bacteria</taxon>
        <taxon>Bacillati</taxon>
        <taxon>Bacillota</taxon>
        <taxon>Bacilli</taxon>
        <taxon>Bacillales</taxon>
        <taxon>Paenibacillaceae</taxon>
        <taxon>Paenibacillus</taxon>
    </lineage>
</organism>
<gene>
    <name evidence="3" type="ORF">PAECIP111893_00461</name>
</gene>